<reference evidence="2 3" key="1">
    <citation type="journal article" date="2014" name="Genome Biol. Evol.">
        <title>The secreted proteins of Achlya hypogyna and Thraustotheca clavata identify the ancestral oomycete secretome and reveal gene acquisitions by horizontal gene transfer.</title>
        <authorList>
            <person name="Misner I."/>
            <person name="Blouin N."/>
            <person name="Leonard G."/>
            <person name="Richards T.A."/>
            <person name="Lane C.E."/>
        </authorList>
    </citation>
    <scope>NUCLEOTIDE SEQUENCE [LARGE SCALE GENOMIC DNA]</scope>
    <source>
        <strain evidence="2 3">ATCC 34112</strain>
    </source>
</reference>
<keyword evidence="3" id="KW-1185">Reference proteome</keyword>
<comment type="caution">
    <text evidence="2">The sequence shown here is derived from an EMBL/GenBank/DDBJ whole genome shotgun (WGS) entry which is preliminary data.</text>
</comment>
<protein>
    <submittedName>
        <fullName evidence="2">Uncharacterized protein</fullName>
    </submittedName>
</protein>
<feature type="region of interest" description="Disordered" evidence="1">
    <location>
        <begin position="150"/>
        <end position="286"/>
    </location>
</feature>
<sequence length="286" mass="32972">MADGREVLVLRLDTLRSREPYVATLKKWLQGLELHGRLVTRGSLELLVVHGSTNGVDTLLKRYETDPIQLNPKNEMARDTFYDILGRKPLSGEVKFQGFLEMQMLNDALVQKLVVDDWEADVAWIDEAKKTERSKRFLVWKEARKQQLKRERQAAAQERDAKKAQAREAKRLEQSKLKEEQDNDGDDKEETINATANEEADKIVSDSHQNIDEKNAGHKSKQQKQKKRNDKKPRKNEPHGVKKSDTSSKKHKAKKSSNAAKRKRQDTLSGPNSHHKKNAKRLRKQD</sequence>
<dbReference type="EMBL" id="JNBS01002624">
    <property type="protein sequence ID" value="OQR89944.1"/>
    <property type="molecule type" value="Genomic_DNA"/>
</dbReference>
<dbReference type="AlphaFoldDB" id="A0A1V9YVS6"/>
<proteinExistence type="predicted"/>
<evidence type="ECO:0000313" key="3">
    <source>
        <dbReference type="Proteomes" id="UP000243217"/>
    </source>
</evidence>
<gene>
    <name evidence="2" type="ORF">THRCLA_09502</name>
</gene>
<feature type="compositionally biased region" description="Basic and acidic residues" evidence="1">
    <location>
        <begin position="199"/>
        <end position="216"/>
    </location>
</feature>
<feature type="compositionally biased region" description="Basic residues" evidence="1">
    <location>
        <begin position="249"/>
        <end position="264"/>
    </location>
</feature>
<evidence type="ECO:0000313" key="2">
    <source>
        <dbReference type="EMBL" id="OQR89944.1"/>
    </source>
</evidence>
<organism evidence="2 3">
    <name type="scientific">Thraustotheca clavata</name>
    <dbReference type="NCBI Taxonomy" id="74557"/>
    <lineage>
        <taxon>Eukaryota</taxon>
        <taxon>Sar</taxon>
        <taxon>Stramenopiles</taxon>
        <taxon>Oomycota</taxon>
        <taxon>Saprolegniomycetes</taxon>
        <taxon>Saprolegniales</taxon>
        <taxon>Achlyaceae</taxon>
        <taxon>Thraustotheca</taxon>
    </lineage>
</organism>
<dbReference type="Proteomes" id="UP000243217">
    <property type="component" value="Unassembled WGS sequence"/>
</dbReference>
<feature type="compositionally biased region" description="Basic residues" evidence="1">
    <location>
        <begin position="217"/>
        <end position="234"/>
    </location>
</feature>
<feature type="compositionally biased region" description="Basic and acidic residues" evidence="1">
    <location>
        <begin position="235"/>
        <end position="248"/>
    </location>
</feature>
<evidence type="ECO:0000256" key="1">
    <source>
        <dbReference type="SAM" id="MobiDB-lite"/>
    </source>
</evidence>
<accession>A0A1V9YVS6</accession>
<feature type="compositionally biased region" description="Basic residues" evidence="1">
    <location>
        <begin position="273"/>
        <end position="286"/>
    </location>
</feature>
<name>A0A1V9YVS6_9STRA</name>
<dbReference type="OrthoDB" id="167315at2759"/>
<feature type="compositionally biased region" description="Basic and acidic residues" evidence="1">
    <location>
        <begin position="150"/>
        <end position="180"/>
    </location>
</feature>